<keyword evidence="2" id="KW-1185">Reference proteome</keyword>
<sequence length="78" mass="8761">IGYTGLLVGLHASSGDNPLVWMSTAAHQQNLQKTEDSVRSATTMWRQHSRVQGLSPLKLRDGSQQSIFPQFRLDICFF</sequence>
<dbReference type="Ensembl" id="ENSFHET00000003687.1">
    <property type="protein sequence ID" value="ENSFHEP00000007504.1"/>
    <property type="gene ID" value="ENSFHEG00000008627.1"/>
</dbReference>
<evidence type="ECO:0000313" key="1">
    <source>
        <dbReference type="Ensembl" id="ENSFHEP00000007504.1"/>
    </source>
</evidence>
<proteinExistence type="predicted"/>
<reference evidence="1" key="1">
    <citation type="submission" date="2025-08" db="UniProtKB">
        <authorList>
            <consortium name="Ensembl"/>
        </authorList>
    </citation>
    <scope>IDENTIFICATION</scope>
</reference>
<evidence type="ECO:0000313" key="2">
    <source>
        <dbReference type="Proteomes" id="UP000265000"/>
    </source>
</evidence>
<reference evidence="1" key="2">
    <citation type="submission" date="2025-09" db="UniProtKB">
        <authorList>
            <consortium name="Ensembl"/>
        </authorList>
    </citation>
    <scope>IDENTIFICATION</scope>
</reference>
<dbReference type="Proteomes" id="UP000265000">
    <property type="component" value="Unplaced"/>
</dbReference>
<name>A0A3Q2P5J6_FUNHE</name>
<accession>A0A3Q2P5J6</accession>
<protein>
    <submittedName>
        <fullName evidence="1">Uncharacterized protein</fullName>
    </submittedName>
</protein>
<organism evidence="1 2">
    <name type="scientific">Fundulus heteroclitus</name>
    <name type="common">Killifish</name>
    <name type="synonym">Mummichog</name>
    <dbReference type="NCBI Taxonomy" id="8078"/>
    <lineage>
        <taxon>Eukaryota</taxon>
        <taxon>Metazoa</taxon>
        <taxon>Chordata</taxon>
        <taxon>Craniata</taxon>
        <taxon>Vertebrata</taxon>
        <taxon>Euteleostomi</taxon>
        <taxon>Actinopterygii</taxon>
        <taxon>Neopterygii</taxon>
        <taxon>Teleostei</taxon>
        <taxon>Neoteleostei</taxon>
        <taxon>Acanthomorphata</taxon>
        <taxon>Ovalentaria</taxon>
        <taxon>Atherinomorphae</taxon>
        <taxon>Cyprinodontiformes</taxon>
        <taxon>Fundulidae</taxon>
        <taxon>Fundulus</taxon>
    </lineage>
</organism>
<dbReference type="AlphaFoldDB" id="A0A3Q2P5J6"/>